<dbReference type="KEGG" id="haj:DU500_08705"/>
<dbReference type="OrthoDB" id="35899at2157"/>
<organism evidence="1 2">
    <name type="scientific">Haloplanus rubicundus</name>
    <dbReference type="NCBI Taxonomy" id="1547898"/>
    <lineage>
        <taxon>Archaea</taxon>
        <taxon>Methanobacteriati</taxon>
        <taxon>Methanobacteriota</taxon>
        <taxon>Stenosarchaea group</taxon>
        <taxon>Halobacteria</taxon>
        <taxon>Halobacteriales</taxon>
        <taxon>Haloferacaceae</taxon>
        <taxon>Haloplanus</taxon>
    </lineage>
</organism>
<dbReference type="EMBL" id="CP031150">
    <property type="protein sequence ID" value="AXG08086.1"/>
    <property type="molecule type" value="Genomic_DNA"/>
</dbReference>
<dbReference type="Pfam" id="PF06314">
    <property type="entry name" value="ADC"/>
    <property type="match status" value="1"/>
</dbReference>
<dbReference type="InterPro" id="IPR023375">
    <property type="entry name" value="ADC_dom_sf"/>
</dbReference>
<gene>
    <name evidence="1" type="ORF">DU500_08705</name>
</gene>
<proteinExistence type="predicted"/>
<evidence type="ECO:0000313" key="1">
    <source>
        <dbReference type="EMBL" id="AXG08086.1"/>
    </source>
</evidence>
<dbReference type="SUPFAM" id="SSF160104">
    <property type="entry name" value="Acetoacetate decarboxylase-like"/>
    <property type="match status" value="1"/>
</dbReference>
<keyword evidence="2" id="KW-1185">Reference proteome</keyword>
<dbReference type="Proteomes" id="UP000253273">
    <property type="component" value="Chromosome"/>
</dbReference>
<name>A0A345E7B4_9EURY</name>
<sequence length="234" mass="25324">METLSTGHRVELPLSTTARARGVVLPASRSGVRSILPESLRPVRVTPTRAAVTFLSVAYDRIGGSDIDPYDEFGVLFPAVPADAPPVSAIRRVGGYVDFLPVTTEPARALGVEVWGYPKAVADITHRERGATRHTTVTVDGERFVDCAVDRPPTVETRLSTASYTTMDGRLLRERLTVDGRVGAWPASGAFSVTLGDHPRADRLRRLDVGDRAILRVAADVEFTIHAGRRVGSE</sequence>
<dbReference type="GO" id="GO:0016829">
    <property type="term" value="F:lyase activity"/>
    <property type="evidence" value="ECO:0007669"/>
    <property type="project" value="InterPro"/>
</dbReference>
<dbReference type="Gene3D" id="2.40.400.10">
    <property type="entry name" value="Acetoacetate decarboxylase-like"/>
    <property type="match status" value="1"/>
</dbReference>
<dbReference type="AlphaFoldDB" id="A0A345E7B4"/>
<accession>A0A345E7B4</accession>
<dbReference type="InterPro" id="IPR010451">
    <property type="entry name" value="Acetoacetate_decarboxylase"/>
</dbReference>
<evidence type="ECO:0000313" key="2">
    <source>
        <dbReference type="Proteomes" id="UP000253273"/>
    </source>
</evidence>
<protein>
    <submittedName>
        <fullName evidence="1">Acetoacetate decarboxylase</fullName>
    </submittedName>
</protein>
<reference evidence="1 2" key="1">
    <citation type="submission" date="2018-07" db="EMBL/GenBank/DDBJ databases">
        <title>Genome sequences of Haloplanus sp. CBA1113.</title>
        <authorList>
            <person name="Kim Y.B."/>
            <person name="Roh S.W."/>
        </authorList>
    </citation>
    <scope>NUCLEOTIDE SEQUENCE [LARGE SCALE GENOMIC DNA]</scope>
    <source>
        <strain evidence="1 2">CBA1113</strain>
    </source>
</reference>